<accession>A0ABP0EII2</accession>
<dbReference type="EMBL" id="OZ004259">
    <property type="protein sequence ID" value="CAK7919137.1"/>
    <property type="molecule type" value="Genomic_DNA"/>
</dbReference>
<evidence type="ECO:0000313" key="1">
    <source>
        <dbReference type="EMBL" id="CAK7919137.1"/>
    </source>
</evidence>
<proteinExistence type="predicted"/>
<dbReference type="Proteomes" id="UP001497600">
    <property type="component" value="Chromosome G"/>
</dbReference>
<sequence>MKIPETPSEEGYFGPQQGYADISIKTQSYSDKPTPLAASQGKVGGFISEHTDREHQKKYAKEGGKKLFSILFNALCK</sequence>
<protein>
    <submittedName>
        <fullName evidence="1">Uncharacterized protein</fullName>
    </submittedName>
</protein>
<reference evidence="1 2" key="1">
    <citation type="submission" date="2024-01" db="EMBL/GenBank/DDBJ databases">
        <authorList>
            <consortium name="Genoscope - CEA"/>
            <person name="William W."/>
        </authorList>
    </citation>
    <scope>NUCLEOTIDE SEQUENCE [LARGE SCALE GENOMIC DNA]</scope>
    <source>
        <strain evidence="1 2">29B2s-10</strain>
    </source>
</reference>
<keyword evidence="2" id="KW-1185">Reference proteome</keyword>
<organism evidence="1 2">
    <name type="scientific">[Candida] anglica</name>
    <dbReference type="NCBI Taxonomy" id="148631"/>
    <lineage>
        <taxon>Eukaryota</taxon>
        <taxon>Fungi</taxon>
        <taxon>Dikarya</taxon>
        <taxon>Ascomycota</taxon>
        <taxon>Saccharomycotina</taxon>
        <taxon>Pichiomycetes</taxon>
        <taxon>Debaryomycetaceae</taxon>
        <taxon>Kurtzmaniella</taxon>
    </lineage>
</organism>
<evidence type="ECO:0000313" key="2">
    <source>
        <dbReference type="Proteomes" id="UP001497600"/>
    </source>
</evidence>
<name>A0ABP0EII2_9ASCO</name>
<gene>
    <name evidence="1" type="ORF">CAAN4_G16468</name>
</gene>